<keyword evidence="2" id="KW-1185">Reference proteome</keyword>
<dbReference type="OrthoDB" id="9553854at2"/>
<name>A0A3N7HX07_9BURK</name>
<accession>A0A3N7HX07</accession>
<gene>
    <name evidence="1" type="ORF">DZC73_05260</name>
</gene>
<sequence>MAMVRRPHYYSEDSLRLLFKMEGLFYLRLSNGGLAGVLKSMCMAGRDYAKFLQHYPTVQCEPLEWFYLCRRASCSLDEPLLQDLLFSYSWREANWGAWLALLAPRSSFVDHLEERRPTLSHGAHVMELALAACGDRRVPDTLVQQARWASEIRGLLELMPRAFSPMRLNPSQEQEVAMSGSVEDVRAAFRQGGLQQAKLVLKQGPWSDYVLTPAEWLAKAAGATVGPPMPATSP</sequence>
<dbReference type="AlphaFoldDB" id="A0A3N7HX07"/>
<organism evidence="1 2">
    <name type="scientific">Piscinibacter terrae</name>
    <dbReference type="NCBI Taxonomy" id="2496871"/>
    <lineage>
        <taxon>Bacteria</taxon>
        <taxon>Pseudomonadati</taxon>
        <taxon>Pseudomonadota</taxon>
        <taxon>Betaproteobacteria</taxon>
        <taxon>Burkholderiales</taxon>
        <taxon>Sphaerotilaceae</taxon>
        <taxon>Piscinibacter</taxon>
    </lineage>
</organism>
<dbReference type="EMBL" id="QUSW01000001">
    <property type="protein sequence ID" value="RQP26423.1"/>
    <property type="molecule type" value="Genomic_DNA"/>
</dbReference>
<evidence type="ECO:0000313" key="2">
    <source>
        <dbReference type="Proteomes" id="UP000267464"/>
    </source>
</evidence>
<proteinExistence type="predicted"/>
<dbReference type="Proteomes" id="UP000267464">
    <property type="component" value="Unassembled WGS sequence"/>
</dbReference>
<reference evidence="1 2" key="1">
    <citation type="submission" date="2018-08" db="EMBL/GenBank/DDBJ databases">
        <authorList>
            <person name="Khan S.A."/>
            <person name="Jeon C.O."/>
            <person name="Chun B.H."/>
            <person name="Jeong S.E."/>
        </authorList>
    </citation>
    <scope>NUCLEOTIDE SEQUENCE [LARGE SCALE GENOMIC DNA]</scope>
    <source>
        <strain evidence="1 2">S-16</strain>
    </source>
</reference>
<evidence type="ECO:0000313" key="1">
    <source>
        <dbReference type="EMBL" id="RQP26423.1"/>
    </source>
</evidence>
<protein>
    <submittedName>
        <fullName evidence="1">Uncharacterized protein</fullName>
    </submittedName>
</protein>
<reference evidence="1 2" key="2">
    <citation type="submission" date="2018-12" db="EMBL/GenBank/DDBJ databases">
        <title>Rhizobacter gummiphilus sp. nov., a rubber-degrading bacterium isolated from the soil of a botanical garden in Japan.</title>
        <authorList>
            <person name="Shunsuke S.S."/>
        </authorList>
    </citation>
    <scope>NUCLEOTIDE SEQUENCE [LARGE SCALE GENOMIC DNA]</scope>
    <source>
        <strain evidence="1 2">S-16</strain>
    </source>
</reference>
<comment type="caution">
    <text evidence="1">The sequence shown here is derived from an EMBL/GenBank/DDBJ whole genome shotgun (WGS) entry which is preliminary data.</text>
</comment>
<dbReference type="RefSeq" id="WP_124539106.1">
    <property type="nucleotide sequence ID" value="NZ_QUSW01000001.1"/>
</dbReference>